<dbReference type="PANTHER" id="PTHR28096">
    <property type="entry name" value="PROTEIN FAF1"/>
    <property type="match status" value="1"/>
</dbReference>
<feature type="compositionally biased region" description="Basic and acidic residues" evidence="1">
    <location>
        <begin position="206"/>
        <end position="220"/>
    </location>
</feature>
<feature type="region of interest" description="Disordered" evidence="1">
    <location>
        <begin position="200"/>
        <end position="245"/>
    </location>
</feature>
<dbReference type="Pfam" id="PF15375">
    <property type="entry name" value="FSAF1"/>
    <property type="match status" value="1"/>
</dbReference>
<reference evidence="2" key="1">
    <citation type="submission" date="2021-06" db="EMBL/GenBank/DDBJ databases">
        <authorList>
            <person name="Kallberg Y."/>
            <person name="Tangrot J."/>
            <person name="Rosling A."/>
        </authorList>
    </citation>
    <scope>NUCLEOTIDE SEQUENCE</scope>
    <source>
        <strain evidence="2">UK204</strain>
    </source>
</reference>
<evidence type="ECO:0000256" key="1">
    <source>
        <dbReference type="SAM" id="MobiDB-lite"/>
    </source>
</evidence>
<dbReference type="GO" id="GO:0005730">
    <property type="term" value="C:nucleolus"/>
    <property type="evidence" value="ECO:0007669"/>
    <property type="project" value="TreeGrafter"/>
</dbReference>
<protein>
    <submittedName>
        <fullName evidence="2">10_t:CDS:1</fullName>
    </submittedName>
</protein>
<dbReference type="AlphaFoldDB" id="A0A9N9FYJ4"/>
<dbReference type="GO" id="GO:0000462">
    <property type="term" value="P:maturation of SSU-rRNA from tricistronic rRNA transcript (SSU-rRNA, 5.8S rRNA, LSU-rRNA)"/>
    <property type="evidence" value="ECO:0007669"/>
    <property type="project" value="TreeGrafter"/>
</dbReference>
<evidence type="ECO:0000313" key="2">
    <source>
        <dbReference type="EMBL" id="CAG8569259.1"/>
    </source>
</evidence>
<organism evidence="2 3">
    <name type="scientific">Funneliformis caledonium</name>
    <dbReference type="NCBI Taxonomy" id="1117310"/>
    <lineage>
        <taxon>Eukaryota</taxon>
        <taxon>Fungi</taxon>
        <taxon>Fungi incertae sedis</taxon>
        <taxon>Mucoromycota</taxon>
        <taxon>Glomeromycotina</taxon>
        <taxon>Glomeromycetes</taxon>
        <taxon>Glomerales</taxon>
        <taxon>Glomeraceae</taxon>
        <taxon>Funneliformis</taxon>
    </lineage>
</organism>
<comment type="caution">
    <text evidence="2">The sequence shown here is derived from an EMBL/GenBank/DDBJ whole genome shotgun (WGS) entry which is preliminary data.</text>
</comment>
<evidence type="ECO:0000313" key="3">
    <source>
        <dbReference type="Proteomes" id="UP000789570"/>
    </source>
</evidence>
<feature type="compositionally biased region" description="Basic residues" evidence="1">
    <location>
        <begin position="225"/>
        <end position="245"/>
    </location>
</feature>
<dbReference type="EMBL" id="CAJVPQ010001775">
    <property type="protein sequence ID" value="CAG8569259.1"/>
    <property type="molecule type" value="Genomic_DNA"/>
</dbReference>
<keyword evidence="3" id="KW-1185">Reference proteome</keyword>
<dbReference type="InterPro" id="IPR027973">
    <property type="entry name" value="FSAF1-like"/>
</dbReference>
<dbReference type="InterPro" id="IPR053030">
    <property type="entry name" value="Ribosomal_biogenesis_FAF1-like"/>
</dbReference>
<dbReference type="OrthoDB" id="5556956at2759"/>
<dbReference type="Proteomes" id="UP000789570">
    <property type="component" value="Unassembled WGS sequence"/>
</dbReference>
<feature type="compositionally biased region" description="Polar residues" evidence="1">
    <location>
        <begin position="1"/>
        <end position="28"/>
    </location>
</feature>
<name>A0A9N9FYJ4_9GLOM</name>
<accession>A0A9N9FYJ4</accession>
<dbReference type="PANTHER" id="PTHR28096:SF1">
    <property type="entry name" value="PROTEIN FAF1"/>
    <property type="match status" value="1"/>
</dbReference>
<sequence length="245" mass="27665">MTKSKSNRSGTNNTHVSFIPSTTANNTTPKKEPDVIVFNDSCLKKASKGGSNIIEWKSFMISKMNEKSQISSAPKVIKELEEERINKKNDKELEELLKTTKLLEKYTAEQLTGKDRRKYNERKMFELGAKPKKGMKIPTPISLGIQSKRQERDQQELEEAKNLGLYHQSIKHKWASSSSKPPQVRDKGIGMGIGKVKNGMLMLSSKDIKRVQNSASDRKSSNRGGLKKHGGGIKKKRNKPKKRNK</sequence>
<feature type="region of interest" description="Disordered" evidence="1">
    <location>
        <begin position="1"/>
        <end position="33"/>
    </location>
</feature>
<proteinExistence type="predicted"/>
<gene>
    <name evidence="2" type="ORF">FCALED_LOCUS7011</name>
</gene>